<keyword evidence="3" id="KW-1185">Reference proteome</keyword>
<comment type="caution">
    <text evidence="2">The sequence shown here is derived from an EMBL/GenBank/DDBJ whole genome shotgun (WGS) entry which is preliminary data.</text>
</comment>
<name>A0ABU6YCW5_9FABA</name>
<sequence length="196" mass="22446">MVPVVLVQSYLQRNTAFPNQSRCRIKDHCVGRLLAWRYRLDRCRVEDFRWTPYRSDELHFLSPEWIRSGPEIRTWRLVVLIVFFNLVYMHHVDQEGERTSGGPHIAPPEHLDRCGWACRSKFLSQDKLLEDPRVQALPVYIRPTPSQSPPDIPLPPDAPARRHCRGGIVGGTGGVVRWTRKNRGEASTSQAGPSTS</sequence>
<feature type="region of interest" description="Disordered" evidence="1">
    <location>
        <begin position="141"/>
        <end position="196"/>
    </location>
</feature>
<protein>
    <submittedName>
        <fullName evidence="2">Uncharacterized protein</fullName>
    </submittedName>
</protein>
<reference evidence="2 3" key="1">
    <citation type="journal article" date="2023" name="Plants (Basel)">
        <title>Bridging the Gap: Combining Genomics and Transcriptomics Approaches to Understand Stylosanthes scabra, an Orphan Legume from the Brazilian Caatinga.</title>
        <authorList>
            <person name="Ferreira-Neto J.R.C."/>
            <person name="da Silva M.D."/>
            <person name="Binneck E."/>
            <person name="de Melo N.F."/>
            <person name="da Silva R.H."/>
            <person name="de Melo A.L.T.M."/>
            <person name="Pandolfi V."/>
            <person name="Bustamante F.O."/>
            <person name="Brasileiro-Vidal A.C."/>
            <person name="Benko-Iseppon A.M."/>
        </authorList>
    </citation>
    <scope>NUCLEOTIDE SEQUENCE [LARGE SCALE GENOMIC DNA]</scope>
    <source>
        <tissue evidence="2">Leaves</tissue>
    </source>
</reference>
<feature type="compositionally biased region" description="Polar residues" evidence="1">
    <location>
        <begin position="185"/>
        <end position="196"/>
    </location>
</feature>
<evidence type="ECO:0000256" key="1">
    <source>
        <dbReference type="SAM" id="MobiDB-lite"/>
    </source>
</evidence>
<accession>A0ABU6YCW5</accession>
<evidence type="ECO:0000313" key="2">
    <source>
        <dbReference type="EMBL" id="MED6207919.1"/>
    </source>
</evidence>
<organism evidence="2 3">
    <name type="scientific">Stylosanthes scabra</name>
    <dbReference type="NCBI Taxonomy" id="79078"/>
    <lineage>
        <taxon>Eukaryota</taxon>
        <taxon>Viridiplantae</taxon>
        <taxon>Streptophyta</taxon>
        <taxon>Embryophyta</taxon>
        <taxon>Tracheophyta</taxon>
        <taxon>Spermatophyta</taxon>
        <taxon>Magnoliopsida</taxon>
        <taxon>eudicotyledons</taxon>
        <taxon>Gunneridae</taxon>
        <taxon>Pentapetalae</taxon>
        <taxon>rosids</taxon>
        <taxon>fabids</taxon>
        <taxon>Fabales</taxon>
        <taxon>Fabaceae</taxon>
        <taxon>Papilionoideae</taxon>
        <taxon>50 kb inversion clade</taxon>
        <taxon>dalbergioids sensu lato</taxon>
        <taxon>Dalbergieae</taxon>
        <taxon>Pterocarpus clade</taxon>
        <taxon>Stylosanthes</taxon>
    </lineage>
</organism>
<proteinExistence type="predicted"/>
<dbReference type="EMBL" id="JASCZI010241870">
    <property type="protein sequence ID" value="MED6207919.1"/>
    <property type="molecule type" value="Genomic_DNA"/>
</dbReference>
<dbReference type="Proteomes" id="UP001341840">
    <property type="component" value="Unassembled WGS sequence"/>
</dbReference>
<feature type="compositionally biased region" description="Pro residues" evidence="1">
    <location>
        <begin position="146"/>
        <end position="158"/>
    </location>
</feature>
<evidence type="ECO:0000313" key="3">
    <source>
        <dbReference type="Proteomes" id="UP001341840"/>
    </source>
</evidence>
<gene>
    <name evidence="2" type="ORF">PIB30_040082</name>
</gene>